<evidence type="ECO:0000313" key="3">
    <source>
        <dbReference type="Proteomes" id="UP001500063"/>
    </source>
</evidence>
<sequence>MPGGPSERAACSGPRPGAEDGQDHVGRALPPVQALRIGSFSRRRSPRGHRRREIETAEIGLPGSQRDGLGGGVQGQATGVHRTPDASQVPELEGGIGHGHLQPGTGHQ</sequence>
<proteinExistence type="predicted"/>
<accession>A0ABP3H9Z5</accession>
<evidence type="ECO:0000313" key="2">
    <source>
        <dbReference type="EMBL" id="GAA0364388.1"/>
    </source>
</evidence>
<gene>
    <name evidence="2" type="ORF">GCM10010319_47800</name>
</gene>
<organism evidence="2 3">
    <name type="scientific">Streptomyces blastmyceticus</name>
    <dbReference type="NCBI Taxonomy" id="68180"/>
    <lineage>
        <taxon>Bacteria</taxon>
        <taxon>Bacillati</taxon>
        <taxon>Actinomycetota</taxon>
        <taxon>Actinomycetes</taxon>
        <taxon>Kitasatosporales</taxon>
        <taxon>Streptomycetaceae</taxon>
        <taxon>Streptomyces</taxon>
    </lineage>
</organism>
<protein>
    <submittedName>
        <fullName evidence="2">Uncharacterized protein</fullName>
    </submittedName>
</protein>
<dbReference type="Proteomes" id="UP001500063">
    <property type="component" value="Unassembled WGS sequence"/>
</dbReference>
<dbReference type="EMBL" id="BAAABW010000026">
    <property type="protein sequence ID" value="GAA0364388.1"/>
    <property type="molecule type" value="Genomic_DNA"/>
</dbReference>
<keyword evidence="3" id="KW-1185">Reference proteome</keyword>
<dbReference type="RefSeq" id="WP_344120732.1">
    <property type="nucleotide sequence ID" value="NZ_BAAABW010000026.1"/>
</dbReference>
<comment type="caution">
    <text evidence="2">The sequence shown here is derived from an EMBL/GenBank/DDBJ whole genome shotgun (WGS) entry which is preliminary data.</text>
</comment>
<feature type="region of interest" description="Disordered" evidence="1">
    <location>
        <begin position="1"/>
        <end position="108"/>
    </location>
</feature>
<feature type="compositionally biased region" description="Basic residues" evidence="1">
    <location>
        <begin position="41"/>
        <end position="51"/>
    </location>
</feature>
<reference evidence="3" key="1">
    <citation type="journal article" date="2019" name="Int. J. Syst. Evol. Microbiol.">
        <title>The Global Catalogue of Microorganisms (GCM) 10K type strain sequencing project: providing services to taxonomists for standard genome sequencing and annotation.</title>
        <authorList>
            <consortium name="The Broad Institute Genomics Platform"/>
            <consortium name="The Broad Institute Genome Sequencing Center for Infectious Disease"/>
            <person name="Wu L."/>
            <person name="Ma J."/>
        </authorList>
    </citation>
    <scope>NUCLEOTIDE SEQUENCE [LARGE SCALE GENOMIC DNA]</scope>
    <source>
        <strain evidence="3">JCM 4565</strain>
    </source>
</reference>
<name>A0ABP3H9Z5_9ACTN</name>
<feature type="compositionally biased region" description="Basic and acidic residues" evidence="1">
    <location>
        <begin position="17"/>
        <end position="26"/>
    </location>
</feature>
<evidence type="ECO:0000256" key="1">
    <source>
        <dbReference type="SAM" id="MobiDB-lite"/>
    </source>
</evidence>